<comment type="caution">
    <text evidence="2">The sequence shown here is derived from an EMBL/GenBank/DDBJ whole genome shotgun (WGS) entry which is preliminary data.</text>
</comment>
<dbReference type="InterPro" id="IPR036866">
    <property type="entry name" value="RibonucZ/Hydroxyglut_hydro"/>
</dbReference>
<sequence length="353" mass="40593">MTRTQTELNILPSFNGDSIFIKTYDENNKEIIILIDGGTPATFEYTLKKNLKDIVKIDILVLTHIDNDHIGGLINFFKNSISEKIEIGEIWYNQPDIEFYQKKTKKAMINVPQAEDWKTLIKQKKQSVIIKEITTETKLINIKGLEFTILSPTLEVKNKLYEVWLKERNKVHSVKAQICASMKSYSKSLEELSKIDFKPKKTINSDIYNSSSIAFILKCPDLSILLLADARAEIISNNLKELYNETKPLEVDFVKISHHGSLNNTSQELLSLIKSNNYIISTNGGSSNHKHPSRETIARIVYKTNRTDSTLNIYTNYEVDKIKNKIGEFITQQDLEKGNWNIEHKNTFTKDDK</sequence>
<gene>
    <name evidence="2" type="ORF">ACFFUQ_04180</name>
</gene>
<feature type="domain" description="Metallo-beta-lactamase" evidence="1">
    <location>
        <begin position="29"/>
        <end position="107"/>
    </location>
</feature>
<dbReference type="Gene3D" id="3.60.15.10">
    <property type="entry name" value="Ribonuclease Z/Hydroxyacylglutathione hydrolase-like"/>
    <property type="match status" value="1"/>
</dbReference>
<dbReference type="PANTHER" id="PTHR30619:SF1">
    <property type="entry name" value="RECOMBINATION PROTEIN 2"/>
    <property type="match status" value="1"/>
</dbReference>
<dbReference type="InterPro" id="IPR052159">
    <property type="entry name" value="Competence_DNA_uptake"/>
</dbReference>
<keyword evidence="3" id="KW-1185">Reference proteome</keyword>
<evidence type="ECO:0000313" key="3">
    <source>
        <dbReference type="Proteomes" id="UP001589589"/>
    </source>
</evidence>
<accession>A0ABV5FI28</accession>
<evidence type="ECO:0000259" key="1">
    <source>
        <dbReference type="Pfam" id="PF00753"/>
    </source>
</evidence>
<proteinExistence type="predicted"/>
<dbReference type="Pfam" id="PF00753">
    <property type="entry name" value="Lactamase_B"/>
    <property type="match status" value="1"/>
</dbReference>
<dbReference type="SUPFAM" id="SSF56281">
    <property type="entry name" value="Metallo-hydrolase/oxidoreductase"/>
    <property type="match status" value="1"/>
</dbReference>
<dbReference type="PANTHER" id="PTHR30619">
    <property type="entry name" value="DNA INTERNALIZATION/COMPETENCE PROTEIN COMEC/REC2"/>
    <property type="match status" value="1"/>
</dbReference>
<dbReference type="InterPro" id="IPR001279">
    <property type="entry name" value="Metallo-B-lactamas"/>
</dbReference>
<evidence type="ECO:0000313" key="2">
    <source>
        <dbReference type="EMBL" id="MFB9063209.1"/>
    </source>
</evidence>
<dbReference type="EMBL" id="JBHMEX010000013">
    <property type="protein sequence ID" value="MFB9063209.1"/>
    <property type="molecule type" value="Genomic_DNA"/>
</dbReference>
<dbReference type="Proteomes" id="UP001589589">
    <property type="component" value="Unassembled WGS sequence"/>
</dbReference>
<organism evidence="2 3">
    <name type="scientific">Flavobacterium branchiarum</name>
    <dbReference type="NCBI Taxonomy" id="1114870"/>
    <lineage>
        <taxon>Bacteria</taxon>
        <taxon>Pseudomonadati</taxon>
        <taxon>Bacteroidota</taxon>
        <taxon>Flavobacteriia</taxon>
        <taxon>Flavobacteriales</taxon>
        <taxon>Flavobacteriaceae</taxon>
        <taxon>Flavobacterium</taxon>
    </lineage>
</organism>
<protein>
    <submittedName>
        <fullName evidence="2">ComEC/Rec2 family competence protein</fullName>
    </submittedName>
</protein>
<name>A0ABV5FI28_9FLAO</name>
<reference evidence="2 3" key="1">
    <citation type="submission" date="2024-09" db="EMBL/GenBank/DDBJ databases">
        <authorList>
            <person name="Sun Q."/>
            <person name="Mori K."/>
        </authorList>
    </citation>
    <scope>NUCLEOTIDE SEQUENCE [LARGE SCALE GENOMIC DNA]</scope>
    <source>
        <strain evidence="2 3">CECT 7908</strain>
    </source>
</reference>
<dbReference type="RefSeq" id="WP_290266043.1">
    <property type="nucleotide sequence ID" value="NZ_JAUFQQ010000005.1"/>
</dbReference>